<keyword evidence="3" id="KW-1185">Reference proteome</keyword>
<evidence type="ECO:0000256" key="1">
    <source>
        <dbReference type="SAM" id="Phobius"/>
    </source>
</evidence>
<feature type="transmembrane region" description="Helical" evidence="1">
    <location>
        <begin position="122"/>
        <end position="140"/>
    </location>
</feature>
<gene>
    <name evidence="2" type="ORF">ACFFH4_27125</name>
</gene>
<feature type="transmembrane region" description="Helical" evidence="1">
    <location>
        <begin position="57"/>
        <end position="82"/>
    </location>
</feature>
<accession>A0ABV6NQZ3</accession>
<keyword evidence="1" id="KW-1133">Transmembrane helix</keyword>
<evidence type="ECO:0000313" key="2">
    <source>
        <dbReference type="EMBL" id="MFC0562503.1"/>
    </source>
</evidence>
<feature type="transmembrane region" description="Helical" evidence="1">
    <location>
        <begin position="88"/>
        <end position="110"/>
    </location>
</feature>
<proteinExistence type="predicted"/>
<dbReference type="Proteomes" id="UP001589833">
    <property type="component" value="Unassembled WGS sequence"/>
</dbReference>
<keyword evidence="1" id="KW-0472">Membrane</keyword>
<protein>
    <recommendedName>
        <fullName evidence="4">Lycopene cyclase domain-containing protein</fullName>
    </recommendedName>
</protein>
<reference evidence="2 3" key="1">
    <citation type="submission" date="2024-09" db="EMBL/GenBank/DDBJ databases">
        <authorList>
            <person name="Sun Q."/>
            <person name="Mori K."/>
        </authorList>
    </citation>
    <scope>NUCLEOTIDE SEQUENCE [LARGE SCALE GENOMIC DNA]</scope>
    <source>
        <strain evidence="2 3">NCAIM B.02301</strain>
    </source>
</reference>
<keyword evidence="1" id="KW-0812">Transmembrane</keyword>
<dbReference type="RefSeq" id="WP_273848293.1">
    <property type="nucleotide sequence ID" value="NZ_JAQQWT010000063.1"/>
</dbReference>
<evidence type="ECO:0000313" key="3">
    <source>
        <dbReference type="Proteomes" id="UP001589833"/>
    </source>
</evidence>
<sequence>MTELLLWILFLGPPPLLLLLDLKRVKRFLSVAFFTLILTSIYWQMEEVWNWWTVKENLFFLTNISSFNYGFLPVVTIIVFYFTYHNVWLFFGTNLLVDAIQAFIVSPFVFERIGLYTMDNMSNFWFFLLLLSIVPVIYLYQRWYDSI</sequence>
<feature type="transmembrane region" description="Helical" evidence="1">
    <location>
        <begin position="29"/>
        <end position="45"/>
    </location>
</feature>
<organism evidence="2 3">
    <name type="scientific">Halalkalibacter alkalisediminis</name>
    <dbReference type="NCBI Taxonomy" id="935616"/>
    <lineage>
        <taxon>Bacteria</taxon>
        <taxon>Bacillati</taxon>
        <taxon>Bacillota</taxon>
        <taxon>Bacilli</taxon>
        <taxon>Bacillales</taxon>
        <taxon>Bacillaceae</taxon>
        <taxon>Halalkalibacter</taxon>
    </lineage>
</organism>
<evidence type="ECO:0008006" key="4">
    <source>
        <dbReference type="Google" id="ProtNLM"/>
    </source>
</evidence>
<name>A0ABV6NQZ3_9BACI</name>
<comment type="caution">
    <text evidence="2">The sequence shown here is derived from an EMBL/GenBank/DDBJ whole genome shotgun (WGS) entry which is preliminary data.</text>
</comment>
<dbReference type="EMBL" id="JBHLTR010000135">
    <property type="protein sequence ID" value="MFC0562503.1"/>
    <property type="molecule type" value="Genomic_DNA"/>
</dbReference>